<comment type="caution">
    <text evidence="3">The sequence shown here is derived from an EMBL/GenBank/DDBJ whole genome shotgun (WGS) entry which is preliminary data.</text>
</comment>
<dbReference type="RefSeq" id="WP_144637797.1">
    <property type="nucleotide sequence ID" value="NZ_BNAX01000012.1"/>
</dbReference>
<feature type="transmembrane region" description="Helical" evidence="2">
    <location>
        <begin position="230"/>
        <end position="252"/>
    </location>
</feature>
<evidence type="ECO:0000313" key="3">
    <source>
        <dbReference type="EMBL" id="TVT22658.1"/>
    </source>
</evidence>
<name>A0A558AEG2_9PSEU</name>
<feature type="transmembrane region" description="Helical" evidence="2">
    <location>
        <begin position="59"/>
        <end position="81"/>
    </location>
</feature>
<dbReference type="AlphaFoldDB" id="A0A558AEG2"/>
<keyword evidence="2" id="KW-1133">Transmembrane helix</keyword>
<evidence type="ECO:0000256" key="1">
    <source>
        <dbReference type="SAM" id="MobiDB-lite"/>
    </source>
</evidence>
<dbReference type="Proteomes" id="UP000318578">
    <property type="component" value="Unassembled WGS sequence"/>
</dbReference>
<organism evidence="3 4">
    <name type="scientific">Amycolatopsis acidiphila</name>
    <dbReference type="NCBI Taxonomy" id="715473"/>
    <lineage>
        <taxon>Bacteria</taxon>
        <taxon>Bacillati</taxon>
        <taxon>Actinomycetota</taxon>
        <taxon>Actinomycetes</taxon>
        <taxon>Pseudonocardiales</taxon>
        <taxon>Pseudonocardiaceae</taxon>
        <taxon>Amycolatopsis</taxon>
    </lineage>
</organism>
<protein>
    <recommendedName>
        <fullName evidence="5">Secreted protein</fullName>
    </recommendedName>
</protein>
<keyword evidence="2" id="KW-0812">Transmembrane</keyword>
<proteinExistence type="predicted"/>
<keyword evidence="2" id="KW-0472">Membrane</keyword>
<evidence type="ECO:0008006" key="5">
    <source>
        <dbReference type="Google" id="ProtNLM"/>
    </source>
</evidence>
<feature type="region of interest" description="Disordered" evidence="1">
    <location>
        <begin position="1"/>
        <end position="28"/>
    </location>
</feature>
<dbReference type="EMBL" id="VJZA01000016">
    <property type="protein sequence ID" value="TVT22658.1"/>
    <property type="molecule type" value="Genomic_DNA"/>
</dbReference>
<sequence length="465" mass="48640">MTSTAVRPGAPSGPVAEPPVPDPPASGAQGRSGFAGLLDLPVTGWRALTKSVRRSPGRLTVIGVGLVLLCLIFGLVGTFAVQGKNDTINELIDHREPLTAASQEVYRSLSDADATSANAFLVIGAEPPELRARYDLDIARAGAALAKAASDSEGYADAATKVDILSRNLPVYTGIIERARANNLQGFPVGASYLREASNLMRTTILPAAADLYNIDTGRLTAEQEDVSGFPWFSTVLLVAVLAALIATQVYLTRRTNRLLNIGLVVGTGAMVVLLLWGAVALIVQSVLVGAGRDDGSHPVDVLVRARSAAVQARADEMMTLVARGDGGSYEQDYQQLGPLFTGLLKQAQGLMTGDAGKQIDAALANANTWLQTHKDIRAKDDSGNYADAVREAVDTTAPNGAAASFGKLDQELVTAIDVGRQSFLDDTSGADGALTLLAPGVAVLSVVAAAGVTIGIRDRLREYR</sequence>
<evidence type="ECO:0000256" key="2">
    <source>
        <dbReference type="SAM" id="Phobius"/>
    </source>
</evidence>
<keyword evidence="4" id="KW-1185">Reference proteome</keyword>
<feature type="transmembrane region" description="Helical" evidence="2">
    <location>
        <begin position="434"/>
        <end position="457"/>
    </location>
</feature>
<evidence type="ECO:0000313" key="4">
    <source>
        <dbReference type="Proteomes" id="UP000318578"/>
    </source>
</evidence>
<accession>A0A558AEG2</accession>
<feature type="transmembrane region" description="Helical" evidence="2">
    <location>
        <begin position="259"/>
        <end position="284"/>
    </location>
</feature>
<reference evidence="3 4" key="1">
    <citation type="submission" date="2019-07" db="EMBL/GenBank/DDBJ databases">
        <title>New species of Amycolatopsis and Streptomyces.</title>
        <authorList>
            <person name="Duangmal K."/>
            <person name="Teo W.F.A."/>
            <person name="Lipun K."/>
        </authorList>
    </citation>
    <scope>NUCLEOTIDE SEQUENCE [LARGE SCALE GENOMIC DNA]</scope>
    <source>
        <strain evidence="3 4">JCM 30562</strain>
    </source>
</reference>
<dbReference type="OrthoDB" id="3218196at2"/>
<gene>
    <name evidence="3" type="ORF">FNH06_12515</name>
</gene>